<comment type="function">
    <text evidence="7">Choline transporter.</text>
</comment>
<dbReference type="OrthoDB" id="420519at2759"/>
<dbReference type="STRING" id="307972.A0A2G8KQ95"/>
<dbReference type="PANTHER" id="PTHR12385">
    <property type="entry name" value="CHOLINE TRANSPORTER-LIKE (SLC FAMILY 44)"/>
    <property type="match status" value="1"/>
</dbReference>
<feature type="transmembrane region" description="Helical" evidence="7">
    <location>
        <begin position="323"/>
        <end position="343"/>
    </location>
</feature>
<reference evidence="8 9" key="1">
    <citation type="journal article" date="2017" name="PLoS Biol.">
        <title>The sea cucumber genome provides insights into morphological evolution and visceral regeneration.</title>
        <authorList>
            <person name="Zhang X."/>
            <person name="Sun L."/>
            <person name="Yuan J."/>
            <person name="Sun Y."/>
            <person name="Gao Y."/>
            <person name="Zhang L."/>
            <person name="Li S."/>
            <person name="Dai H."/>
            <person name="Hamel J.F."/>
            <person name="Liu C."/>
            <person name="Yu Y."/>
            <person name="Liu S."/>
            <person name="Lin W."/>
            <person name="Guo K."/>
            <person name="Jin S."/>
            <person name="Xu P."/>
            <person name="Storey K.B."/>
            <person name="Huan P."/>
            <person name="Zhang T."/>
            <person name="Zhou Y."/>
            <person name="Zhang J."/>
            <person name="Lin C."/>
            <person name="Li X."/>
            <person name="Xing L."/>
            <person name="Huo D."/>
            <person name="Sun M."/>
            <person name="Wang L."/>
            <person name="Mercier A."/>
            <person name="Li F."/>
            <person name="Yang H."/>
            <person name="Xiang J."/>
        </authorList>
    </citation>
    <scope>NUCLEOTIDE SEQUENCE [LARGE SCALE GENOMIC DNA]</scope>
    <source>
        <strain evidence="8">Shaxun</strain>
        <tissue evidence="8">Muscle</tissue>
    </source>
</reference>
<feature type="transmembrane region" description="Helical" evidence="7">
    <location>
        <begin position="465"/>
        <end position="484"/>
    </location>
</feature>
<feature type="transmembrane region" description="Helical" evidence="7">
    <location>
        <begin position="422"/>
        <end position="445"/>
    </location>
</feature>
<comment type="subcellular location">
    <subcellularLocation>
        <location evidence="7">Cell membrane</location>
        <topology evidence="7">Multi-pass membrane protein</topology>
    </subcellularLocation>
    <subcellularLocation>
        <location evidence="1">Membrane</location>
        <topology evidence="1">Multi-pass membrane protein</topology>
    </subcellularLocation>
</comment>
<protein>
    <recommendedName>
        <fullName evidence="7">Choline transporter-like protein</fullName>
    </recommendedName>
</protein>
<dbReference type="InterPro" id="IPR007603">
    <property type="entry name" value="Choline_transptr-like"/>
</dbReference>
<keyword evidence="4 7" id="KW-1133">Transmembrane helix</keyword>
<comment type="similarity">
    <text evidence="2 7">Belongs to the CTL (choline transporter-like) family.</text>
</comment>
<accession>A0A2G8KQ95</accession>
<proteinExistence type="inferred from homology"/>
<feature type="transmembrane region" description="Helical" evidence="7">
    <location>
        <begin position="283"/>
        <end position="303"/>
    </location>
</feature>
<name>A0A2G8KQ95_STIJA</name>
<dbReference type="PANTHER" id="PTHR12385:SF14">
    <property type="entry name" value="CHOLINE TRANSPORTER-LIKE 2"/>
    <property type="match status" value="1"/>
</dbReference>
<sequence>MYRLPMFFFTHNPGNPKKYDPGFRGPVKNRSCTDIICCLLFVSCIGGLGFVGYLAFTSGDPASLLHPTDYRGQVCGRDESVRDKPLLYYFDYMACADLTTLLEFSCATPQVCVSVCPDYAYFPYAKSSVTLIPNLPIELDWSKLICDYGFDPEYEHTAEVTKEAMDWKNCFKRRSVQLTTYHNLNKRCFPSFMVSAVESFQGGLTDDNLTGSANITLPGNFPNATALEEALSSFLSVYMEIQNAFQVVYEDIVASWYVILIGLLLGKLLAMIYIIVMRWFAGVLVWFTVLVLNSALAAGVPVSMHCINLYPAFTLLTNDRYHLGSLAFGSLIIAIIQIIRVILEYVEKKLKGKANNDVVKYIIKCLKCVFWLLEKVMKIINKNAFIMIAIYGKNFCTSAKNAFFLLMRNILRVAVVNKVTDFIIFLGKLSVTATVGVVSFCFFTMETPLWMDFLPVPTVTYHWTPIVIICLGTYAIAWCFFSVYDMAVDTLFLCFLEDLERHDGSAEKPYFMSKSLKSIIGKRNAAAD</sequence>
<keyword evidence="5 7" id="KW-0472">Membrane</keyword>
<organism evidence="8 9">
    <name type="scientific">Stichopus japonicus</name>
    <name type="common">Sea cucumber</name>
    <dbReference type="NCBI Taxonomy" id="307972"/>
    <lineage>
        <taxon>Eukaryota</taxon>
        <taxon>Metazoa</taxon>
        <taxon>Echinodermata</taxon>
        <taxon>Eleutherozoa</taxon>
        <taxon>Echinozoa</taxon>
        <taxon>Holothuroidea</taxon>
        <taxon>Aspidochirotacea</taxon>
        <taxon>Aspidochirotida</taxon>
        <taxon>Stichopodidae</taxon>
        <taxon>Apostichopus</taxon>
    </lineage>
</organism>
<evidence type="ECO:0000256" key="3">
    <source>
        <dbReference type="ARBA" id="ARBA00022692"/>
    </source>
</evidence>
<dbReference type="Pfam" id="PF04515">
    <property type="entry name" value="Choline_transpo"/>
    <property type="match status" value="1"/>
</dbReference>
<evidence type="ECO:0000313" key="8">
    <source>
        <dbReference type="EMBL" id="PIK50137.1"/>
    </source>
</evidence>
<dbReference type="GO" id="GO:0022857">
    <property type="term" value="F:transmembrane transporter activity"/>
    <property type="evidence" value="ECO:0007669"/>
    <property type="project" value="UniProtKB-UniRule"/>
</dbReference>
<evidence type="ECO:0000256" key="2">
    <source>
        <dbReference type="ARBA" id="ARBA00007168"/>
    </source>
</evidence>
<evidence type="ECO:0000313" key="9">
    <source>
        <dbReference type="Proteomes" id="UP000230750"/>
    </source>
</evidence>
<comment type="caution">
    <text evidence="8">The sequence shown here is derived from an EMBL/GenBank/DDBJ whole genome shotgun (WGS) entry which is preliminary data.</text>
</comment>
<keyword evidence="3 7" id="KW-0812">Transmembrane</keyword>
<dbReference type="AlphaFoldDB" id="A0A2G8KQ95"/>
<dbReference type="Proteomes" id="UP000230750">
    <property type="component" value="Unassembled WGS sequence"/>
</dbReference>
<keyword evidence="6" id="KW-0325">Glycoprotein</keyword>
<evidence type="ECO:0000256" key="1">
    <source>
        <dbReference type="ARBA" id="ARBA00004141"/>
    </source>
</evidence>
<gene>
    <name evidence="8" type="ORF">BSL78_12982</name>
</gene>
<dbReference type="EMBL" id="MRZV01000432">
    <property type="protein sequence ID" value="PIK50137.1"/>
    <property type="molecule type" value="Genomic_DNA"/>
</dbReference>
<dbReference type="GO" id="GO:0005886">
    <property type="term" value="C:plasma membrane"/>
    <property type="evidence" value="ECO:0007669"/>
    <property type="project" value="UniProtKB-SubCell"/>
</dbReference>
<keyword evidence="9" id="KW-1185">Reference proteome</keyword>
<evidence type="ECO:0000256" key="4">
    <source>
        <dbReference type="ARBA" id="ARBA00022989"/>
    </source>
</evidence>
<feature type="transmembrane region" description="Helical" evidence="7">
    <location>
        <begin position="35"/>
        <end position="56"/>
    </location>
</feature>
<comment type="caution">
    <text evidence="7">Lacks conserved residue(s) required for the propagation of feature annotation.</text>
</comment>
<feature type="transmembrane region" description="Helical" evidence="7">
    <location>
        <begin position="254"/>
        <end position="276"/>
    </location>
</feature>
<evidence type="ECO:0000256" key="5">
    <source>
        <dbReference type="ARBA" id="ARBA00023136"/>
    </source>
</evidence>
<evidence type="ECO:0000256" key="6">
    <source>
        <dbReference type="ARBA" id="ARBA00023180"/>
    </source>
</evidence>
<evidence type="ECO:0000256" key="7">
    <source>
        <dbReference type="RuleBase" id="RU368066"/>
    </source>
</evidence>